<evidence type="ECO:0000313" key="2">
    <source>
        <dbReference type="Proteomes" id="UP000253437"/>
    </source>
</evidence>
<organism evidence="1 2">
    <name type="scientific">Vibrio harveyi</name>
    <name type="common">Beneckea harveyi</name>
    <dbReference type="NCBI Taxonomy" id="669"/>
    <lineage>
        <taxon>Bacteria</taxon>
        <taxon>Pseudomonadati</taxon>
        <taxon>Pseudomonadota</taxon>
        <taxon>Gammaproteobacteria</taxon>
        <taxon>Vibrionales</taxon>
        <taxon>Vibrionaceae</taxon>
        <taxon>Vibrio</taxon>
    </lineage>
</organism>
<sequence>MTLDCDVKLATQLGLIESNGLHERAVYVYWYDLPCVKGVFWAPSSLIKETLENTTQYARNIVDGDYDGKTKRGHTEKIYLPLHSMRDFSSFVAKVIEDHRSG</sequence>
<dbReference type="Proteomes" id="UP000253437">
    <property type="component" value="Unassembled WGS sequence"/>
</dbReference>
<accession>A0A8B3DFL1</accession>
<reference evidence="1 2" key="1">
    <citation type="submission" date="2018-08" db="EMBL/GenBank/DDBJ databases">
        <title>Vibrio harveyi strains pathogenic to white snook Centropomus viridis Lockington (1877) and potential probiotic bacteria.</title>
        <authorList>
            <person name="Soto-Rodriguez S."/>
            <person name="Gomez-Gil B."/>
            <person name="Lozano-Olvera R."/>
        </authorList>
    </citation>
    <scope>NUCLEOTIDE SEQUENCE [LARGE SCALE GENOMIC DNA]</scope>
    <source>
        <strain evidence="1 2">CAIM 1508</strain>
    </source>
</reference>
<dbReference type="EMBL" id="QOUW02000347">
    <property type="protein sequence ID" value="RIV97293.1"/>
    <property type="molecule type" value="Genomic_DNA"/>
</dbReference>
<comment type="caution">
    <text evidence="1">The sequence shown here is derived from an EMBL/GenBank/DDBJ whole genome shotgun (WGS) entry which is preliminary data.</text>
</comment>
<proteinExistence type="predicted"/>
<name>A0A8B3DFL1_VIBHA</name>
<evidence type="ECO:0000313" key="1">
    <source>
        <dbReference type="EMBL" id="RIV97293.1"/>
    </source>
</evidence>
<gene>
    <name evidence="1" type="ORF">DS957_029495</name>
</gene>
<dbReference type="AlphaFoldDB" id="A0A8B3DFL1"/>
<protein>
    <submittedName>
        <fullName evidence="1">Uncharacterized protein</fullName>
    </submittedName>
</protein>